<evidence type="ECO:0000313" key="1">
    <source>
        <dbReference type="EMBL" id="EXX62971.1"/>
    </source>
</evidence>
<dbReference type="Proteomes" id="UP000022910">
    <property type="component" value="Unassembled WGS sequence"/>
</dbReference>
<evidence type="ECO:0000313" key="2">
    <source>
        <dbReference type="Proteomes" id="UP000022910"/>
    </source>
</evidence>
<reference evidence="1 2" key="1">
    <citation type="submission" date="2014-02" db="EMBL/GenBank/DDBJ databases">
        <title>Single nucleus genome sequencing reveals high similarity among nuclei of an endomycorrhizal fungus.</title>
        <authorList>
            <person name="Lin K."/>
            <person name="Geurts R."/>
            <person name="Zhang Z."/>
            <person name="Limpens E."/>
            <person name="Saunders D.G."/>
            <person name="Mu D."/>
            <person name="Pang E."/>
            <person name="Cao H."/>
            <person name="Cha H."/>
            <person name="Lin T."/>
            <person name="Zhou Q."/>
            <person name="Shang Y."/>
            <person name="Li Y."/>
            <person name="Ivanov S."/>
            <person name="Sharma T."/>
            <person name="Velzen R.V."/>
            <person name="Ruijter N.D."/>
            <person name="Aanen D.K."/>
            <person name="Win J."/>
            <person name="Kamoun S."/>
            <person name="Bisseling T."/>
            <person name="Huang S."/>
        </authorList>
    </citation>
    <scope>NUCLEOTIDE SEQUENCE [LARGE SCALE GENOMIC DNA]</scope>
    <source>
        <strain evidence="2">DAOM197198w</strain>
    </source>
</reference>
<proteinExistence type="predicted"/>
<keyword evidence="2" id="KW-1185">Reference proteome</keyword>
<name>A0A015KSU7_RHIIW</name>
<dbReference type="HOGENOM" id="CLU_202053_0_0_1"/>
<dbReference type="AlphaFoldDB" id="A0A015KSU7"/>
<accession>A0A015KSU7</accession>
<gene>
    <name evidence="1" type="ORF">RirG_156720</name>
</gene>
<dbReference type="EMBL" id="JEMT01024255">
    <property type="protein sequence ID" value="EXX62971.1"/>
    <property type="molecule type" value="Genomic_DNA"/>
</dbReference>
<protein>
    <submittedName>
        <fullName evidence="1">Uncharacterized protein</fullName>
    </submittedName>
</protein>
<sequence>MTKMKWNVAKRNGVMKNDMEMMENDMERYEMMKPDMERYGMMKDDMERYGVMKNDME</sequence>
<comment type="caution">
    <text evidence="1">The sequence shown here is derived from an EMBL/GenBank/DDBJ whole genome shotgun (WGS) entry which is preliminary data.</text>
</comment>
<organism evidence="1 2">
    <name type="scientific">Rhizophagus irregularis (strain DAOM 197198w)</name>
    <name type="common">Glomus intraradices</name>
    <dbReference type="NCBI Taxonomy" id="1432141"/>
    <lineage>
        <taxon>Eukaryota</taxon>
        <taxon>Fungi</taxon>
        <taxon>Fungi incertae sedis</taxon>
        <taxon>Mucoromycota</taxon>
        <taxon>Glomeromycotina</taxon>
        <taxon>Glomeromycetes</taxon>
        <taxon>Glomerales</taxon>
        <taxon>Glomeraceae</taxon>
        <taxon>Rhizophagus</taxon>
    </lineage>
</organism>